<evidence type="ECO:0000256" key="1">
    <source>
        <dbReference type="SAM" id="MobiDB-lite"/>
    </source>
</evidence>
<feature type="compositionally biased region" description="Polar residues" evidence="1">
    <location>
        <begin position="334"/>
        <end position="344"/>
    </location>
</feature>
<sequence length="524" mass="59819">MKKISPQSPRRRLKASFAISLSSRSDKRISQKVIDTTSRRLSEPADKFKKLQADSNIENGTFAINFFKKNPHLKDEARPEDKIKKFDQILNANCLDSSERLKVLVQKKMLVSLVYGQVSTEYLESVAALGSYYNSIHRTTSAIRNLEEAIDIDISVSNSMEESMKIRIELAEAYLNLPCAKKSELVRNTNKALNTIKQYSDVVTDDPKTNYRKSHILGKIAFRKNDFSESIERYNESLAFLEDINNGQETAETANLFFEIGKVCSKENLAKTACDYYQKAYDIFESLNMHKQASVLEPLLPTGEEFDLVYGNENEEESVEQYQVNYNQKYQNNDSSNESRSSAYKNVEGENNNSNESATDPMKFYFNRPNNQIQNENNEDSNKSNSNENSTDSFNKDNVSQNENDTEDKGSSEIDVNYNKSIENQSESKDSDKPLSENSDDENDLTQSEIESEKSDMHKSRPEQFNYQVEIEEDENEGNEAEENGNEAEEDGNENEEDGNENEEDGNENEEDGNENEEDGNEEN</sequence>
<accession>A0ABR2KH44</accession>
<feature type="compositionally biased region" description="Basic and acidic residues" evidence="1">
    <location>
        <begin position="451"/>
        <end position="462"/>
    </location>
</feature>
<feature type="compositionally biased region" description="Polar residues" evidence="1">
    <location>
        <begin position="391"/>
        <end position="403"/>
    </location>
</feature>
<evidence type="ECO:0000313" key="3">
    <source>
        <dbReference type="Proteomes" id="UP001470230"/>
    </source>
</evidence>
<dbReference type="InterPro" id="IPR011990">
    <property type="entry name" value="TPR-like_helical_dom_sf"/>
</dbReference>
<evidence type="ECO:0008006" key="4">
    <source>
        <dbReference type="Google" id="ProtNLM"/>
    </source>
</evidence>
<keyword evidence="3" id="KW-1185">Reference proteome</keyword>
<gene>
    <name evidence="2" type="ORF">M9Y10_035217</name>
</gene>
<feature type="compositionally biased region" description="Acidic residues" evidence="1">
    <location>
        <begin position="470"/>
        <end position="524"/>
    </location>
</feature>
<proteinExistence type="predicted"/>
<protein>
    <recommendedName>
        <fullName evidence="4">TPR Domain containing protein</fullName>
    </recommendedName>
</protein>
<feature type="region of interest" description="Disordered" evidence="1">
    <location>
        <begin position="330"/>
        <end position="524"/>
    </location>
</feature>
<dbReference type="SUPFAM" id="SSF48452">
    <property type="entry name" value="TPR-like"/>
    <property type="match status" value="1"/>
</dbReference>
<dbReference type="Proteomes" id="UP001470230">
    <property type="component" value="Unassembled WGS sequence"/>
</dbReference>
<name>A0ABR2KH44_9EUKA</name>
<reference evidence="2 3" key="1">
    <citation type="submission" date="2024-04" db="EMBL/GenBank/DDBJ databases">
        <title>Tritrichomonas musculus Genome.</title>
        <authorList>
            <person name="Alves-Ferreira E."/>
            <person name="Grigg M."/>
            <person name="Lorenzi H."/>
            <person name="Galac M."/>
        </authorList>
    </citation>
    <scope>NUCLEOTIDE SEQUENCE [LARGE SCALE GENOMIC DNA]</scope>
    <source>
        <strain evidence="2 3">EAF2021</strain>
    </source>
</reference>
<evidence type="ECO:0000313" key="2">
    <source>
        <dbReference type="EMBL" id="KAK8890441.1"/>
    </source>
</evidence>
<organism evidence="2 3">
    <name type="scientific">Tritrichomonas musculus</name>
    <dbReference type="NCBI Taxonomy" id="1915356"/>
    <lineage>
        <taxon>Eukaryota</taxon>
        <taxon>Metamonada</taxon>
        <taxon>Parabasalia</taxon>
        <taxon>Tritrichomonadida</taxon>
        <taxon>Tritrichomonadidae</taxon>
        <taxon>Tritrichomonas</taxon>
    </lineage>
</organism>
<feature type="compositionally biased region" description="Basic and acidic residues" evidence="1">
    <location>
        <begin position="426"/>
        <end position="435"/>
    </location>
</feature>
<comment type="caution">
    <text evidence="2">The sequence shown here is derived from an EMBL/GenBank/DDBJ whole genome shotgun (WGS) entry which is preliminary data.</text>
</comment>
<feature type="compositionally biased region" description="Low complexity" evidence="1">
    <location>
        <begin position="367"/>
        <end position="376"/>
    </location>
</feature>
<dbReference type="EMBL" id="JAPFFF010000005">
    <property type="protein sequence ID" value="KAK8890441.1"/>
    <property type="molecule type" value="Genomic_DNA"/>
</dbReference>
<dbReference type="Gene3D" id="1.25.40.10">
    <property type="entry name" value="Tetratricopeptide repeat domain"/>
    <property type="match status" value="1"/>
</dbReference>